<gene>
    <name evidence="2" type="ORF">R2APBS1_0308</name>
</gene>
<sequence precursor="true">MKRRYVLANSVLWAAAILAAALLKAPNFYSLVLLPTLATLSLFTVGRDACLNRSDVS</sequence>
<dbReference type="HOGENOM" id="CLU_2993730_0_0_6"/>
<feature type="transmembrane region" description="Helical" evidence="1">
    <location>
        <begin position="28"/>
        <end position="45"/>
    </location>
</feature>
<keyword evidence="1" id="KW-0812">Transmembrane</keyword>
<keyword evidence="1" id="KW-1133">Transmembrane helix</keyword>
<dbReference type="STRING" id="666685.R2APBS1_0308"/>
<organism evidence="2 3">
    <name type="scientific">Rhodanobacter denitrificans</name>
    <dbReference type="NCBI Taxonomy" id="666685"/>
    <lineage>
        <taxon>Bacteria</taxon>
        <taxon>Pseudomonadati</taxon>
        <taxon>Pseudomonadota</taxon>
        <taxon>Gammaproteobacteria</taxon>
        <taxon>Lysobacterales</taxon>
        <taxon>Rhodanobacteraceae</taxon>
        <taxon>Rhodanobacter</taxon>
    </lineage>
</organism>
<dbReference type="RefSeq" id="WP_015446583.1">
    <property type="nucleotide sequence ID" value="NC_020541.1"/>
</dbReference>
<name>M4NAJ0_9GAMM</name>
<reference evidence="2 3" key="1">
    <citation type="submission" date="2012-04" db="EMBL/GenBank/DDBJ databases">
        <title>Complete genome of Rhodanobacter sp. 2APBS1.</title>
        <authorList>
            <consortium name="US DOE Joint Genome Institute"/>
            <person name="Huntemann M."/>
            <person name="Wei C.-L."/>
            <person name="Han J."/>
            <person name="Detter J.C."/>
            <person name="Han C."/>
            <person name="Tapia R."/>
            <person name="Munk A.C.C."/>
            <person name="Chen A."/>
            <person name="Krypides N."/>
            <person name="Mavromatis K."/>
            <person name="Markowitz V."/>
            <person name="Szeto E."/>
            <person name="Ivanova N."/>
            <person name="Mikhailova N."/>
            <person name="Ovchinnikova G."/>
            <person name="Pagani I."/>
            <person name="Pati A."/>
            <person name="Goodwin L."/>
            <person name="Peters L."/>
            <person name="Pitluck S."/>
            <person name="Woyke T."/>
            <person name="Prakash O."/>
            <person name="Elkins J."/>
            <person name="Brown S."/>
            <person name="Palumbo A."/>
            <person name="Hemme C."/>
            <person name="Zhou J."/>
            <person name="Watson D."/>
            <person name="Jardine P."/>
            <person name="Kostka J."/>
            <person name="Green S."/>
        </authorList>
    </citation>
    <scope>NUCLEOTIDE SEQUENCE [LARGE SCALE GENOMIC DNA]</scope>
    <source>
        <strain evidence="2 3">2APBS1</strain>
    </source>
</reference>
<keyword evidence="1" id="KW-0472">Membrane</keyword>
<evidence type="ECO:0000256" key="1">
    <source>
        <dbReference type="SAM" id="Phobius"/>
    </source>
</evidence>
<evidence type="ECO:0000313" key="2">
    <source>
        <dbReference type="EMBL" id="AGG87484.1"/>
    </source>
</evidence>
<accession>M4NAJ0</accession>
<dbReference type="AlphaFoldDB" id="M4NAJ0"/>
<dbReference type="KEGG" id="rhd:R2APBS1_0308"/>
<proteinExistence type="predicted"/>
<evidence type="ECO:0000313" key="3">
    <source>
        <dbReference type="Proteomes" id="UP000011859"/>
    </source>
</evidence>
<protein>
    <submittedName>
        <fullName evidence="2">Uncharacterized protein</fullName>
    </submittedName>
</protein>
<dbReference type="EMBL" id="CP003470">
    <property type="protein sequence ID" value="AGG87484.1"/>
    <property type="molecule type" value="Genomic_DNA"/>
</dbReference>
<dbReference type="Proteomes" id="UP000011859">
    <property type="component" value="Chromosome"/>
</dbReference>
<feature type="transmembrane region" description="Helical" evidence="1">
    <location>
        <begin position="5"/>
        <end position="22"/>
    </location>
</feature>
<keyword evidence="3" id="KW-1185">Reference proteome</keyword>
<dbReference type="GeneID" id="72425287"/>